<organism evidence="3 4">
    <name type="scientific">Caulobacter ginsengisoli</name>
    <dbReference type="NCBI Taxonomy" id="400775"/>
    <lineage>
        <taxon>Bacteria</taxon>
        <taxon>Pseudomonadati</taxon>
        <taxon>Pseudomonadota</taxon>
        <taxon>Alphaproteobacteria</taxon>
        <taxon>Caulobacterales</taxon>
        <taxon>Caulobacteraceae</taxon>
        <taxon>Caulobacter</taxon>
    </lineage>
</organism>
<proteinExistence type="predicted"/>
<comment type="caution">
    <text evidence="3">The sequence shown here is derived from an EMBL/GenBank/DDBJ whole genome shotgun (WGS) entry which is preliminary data.</text>
</comment>
<dbReference type="Proteomes" id="UP001228905">
    <property type="component" value="Unassembled WGS sequence"/>
</dbReference>
<dbReference type="RefSeq" id="WP_307350200.1">
    <property type="nucleotide sequence ID" value="NZ_JAUSVS010000005.1"/>
</dbReference>
<dbReference type="EMBL" id="JAUSVS010000005">
    <property type="protein sequence ID" value="MDQ0465086.1"/>
    <property type="molecule type" value="Genomic_DNA"/>
</dbReference>
<evidence type="ECO:0000259" key="1">
    <source>
        <dbReference type="Pfam" id="PF07179"/>
    </source>
</evidence>
<protein>
    <recommendedName>
        <fullName evidence="5">SseB protein N-terminal domain-containing protein</fullName>
    </recommendedName>
</protein>
<accession>A0ABU0ISU8</accession>
<keyword evidence="4" id="KW-1185">Reference proteome</keyword>
<evidence type="ECO:0000313" key="4">
    <source>
        <dbReference type="Proteomes" id="UP001228905"/>
    </source>
</evidence>
<reference evidence="3 4" key="1">
    <citation type="submission" date="2023-07" db="EMBL/GenBank/DDBJ databases">
        <title>Genomic Encyclopedia of Type Strains, Phase IV (KMG-IV): sequencing the most valuable type-strain genomes for metagenomic binning, comparative biology and taxonomic classification.</title>
        <authorList>
            <person name="Goeker M."/>
        </authorList>
    </citation>
    <scope>NUCLEOTIDE SEQUENCE [LARGE SCALE GENOMIC DNA]</scope>
    <source>
        <strain evidence="3 4">DSM 18695</strain>
    </source>
</reference>
<name>A0ABU0ISU8_9CAUL</name>
<evidence type="ECO:0000259" key="2">
    <source>
        <dbReference type="Pfam" id="PF14581"/>
    </source>
</evidence>
<gene>
    <name evidence="3" type="ORF">QO010_002870</name>
</gene>
<dbReference type="Pfam" id="PF14581">
    <property type="entry name" value="SseB_C"/>
    <property type="match status" value="1"/>
</dbReference>
<evidence type="ECO:0000313" key="3">
    <source>
        <dbReference type="EMBL" id="MDQ0465086.1"/>
    </source>
</evidence>
<evidence type="ECO:0008006" key="5">
    <source>
        <dbReference type="Google" id="ProtNLM"/>
    </source>
</evidence>
<feature type="domain" description="SseB protein N-terminal" evidence="1">
    <location>
        <begin position="9"/>
        <end position="118"/>
    </location>
</feature>
<dbReference type="Pfam" id="PF07179">
    <property type="entry name" value="SseB"/>
    <property type="match status" value="1"/>
</dbReference>
<feature type="domain" description="SseB protein C-terminal" evidence="2">
    <location>
        <begin position="130"/>
        <end position="217"/>
    </location>
</feature>
<sequence>MIEPLNAIERRLVEAARDPARRAELLNALPGAVLYVSPLGPPEESQGLGAVYGVRLSSGQEAAGLFTAPQRVSEALADGAPLLAGAGHALLKWLAPGPLALNPGLVPDLLITREEVAALLNRPPPPAADVLVGRPANTPVELVNRLNIELDPLTEVAEAFLAVTWRPGEAGSAWLLGVRSVGLWSAVQAAVDKAVQGYDFDRPLQLVDLEKSDLADVLRLEIAVVKPRKPHGFVNLMRR</sequence>
<dbReference type="InterPro" id="IPR009839">
    <property type="entry name" value="SseB_N"/>
</dbReference>
<dbReference type="InterPro" id="IPR027945">
    <property type="entry name" value="SseB_C"/>
</dbReference>